<accession>A0A4Y9ER29</accession>
<feature type="chain" id="PRO_5021381717" evidence="8">
    <location>
        <begin position="22"/>
        <end position="151"/>
    </location>
</feature>
<organism evidence="9 10">
    <name type="scientific">Glacieibacterium arshaanense</name>
    <dbReference type="NCBI Taxonomy" id="2511025"/>
    <lineage>
        <taxon>Bacteria</taxon>
        <taxon>Pseudomonadati</taxon>
        <taxon>Pseudomonadota</taxon>
        <taxon>Alphaproteobacteria</taxon>
        <taxon>Sphingomonadales</taxon>
        <taxon>Sphingosinicellaceae</taxon>
        <taxon>Glacieibacterium</taxon>
    </lineage>
</organism>
<keyword evidence="10" id="KW-1185">Reference proteome</keyword>
<keyword evidence="5 6" id="KW-0408">Iron</keyword>
<dbReference type="GO" id="GO:0009055">
    <property type="term" value="F:electron transfer activity"/>
    <property type="evidence" value="ECO:0007669"/>
    <property type="project" value="InterPro"/>
</dbReference>
<dbReference type="Pfam" id="PF01322">
    <property type="entry name" value="Cytochrom_C_2"/>
    <property type="match status" value="1"/>
</dbReference>
<sequence length="151" mass="15597">MRLLPLVATTLMLALGSAAIAQVPPAKVIETRQANYKQMGKAFKAIRDQYSSGSPDIAVIQKNAAIIASLAPQITSWFPAGTGASAGKTEALPAIWEKPADFKAAANRLVTESAKLKTLADAGDLAATGAQVKAVGASCGGCHDSFKKKDD</sequence>
<name>A0A4Y9ER29_9SPHN</name>
<dbReference type="InterPro" id="IPR012127">
    <property type="entry name" value="Cyt_c_prime"/>
</dbReference>
<evidence type="ECO:0000256" key="4">
    <source>
        <dbReference type="ARBA" id="ARBA00022982"/>
    </source>
</evidence>
<evidence type="ECO:0000256" key="2">
    <source>
        <dbReference type="ARBA" id="ARBA00022617"/>
    </source>
</evidence>
<comment type="PTM">
    <text evidence="7">Binds 1 heme group per subunit.</text>
</comment>
<evidence type="ECO:0000256" key="7">
    <source>
        <dbReference type="PIRSR" id="PIRSR000027-2"/>
    </source>
</evidence>
<protein>
    <submittedName>
        <fullName evidence="9">Cytochrome c</fullName>
    </submittedName>
</protein>
<dbReference type="GO" id="GO:0042597">
    <property type="term" value="C:periplasmic space"/>
    <property type="evidence" value="ECO:0007669"/>
    <property type="project" value="InterPro"/>
</dbReference>
<dbReference type="Proteomes" id="UP000297737">
    <property type="component" value="Unassembled WGS sequence"/>
</dbReference>
<feature type="signal peptide" evidence="8">
    <location>
        <begin position="1"/>
        <end position="21"/>
    </location>
</feature>
<evidence type="ECO:0000256" key="6">
    <source>
        <dbReference type="PIRSR" id="PIRSR000027-1"/>
    </source>
</evidence>
<dbReference type="PROSITE" id="PS51009">
    <property type="entry name" value="CYTCII"/>
    <property type="match status" value="1"/>
</dbReference>
<dbReference type="Gene3D" id="1.20.120.10">
    <property type="entry name" value="Cytochrome c/b562"/>
    <property type="match status" value="1"/>
</dbReference>
<keyword evidence="8" id="KW-0732">Signal</keyword>
<gene>
    <name evidence="9" type="ORF">EUV02_03470</name>
</gene>
<dbReference type="RefSeq" id="WP_135244811.1">
    <property type="nucleotide sequence ID" value="NZ_SIHO01000001.1"/>
</dbReference>
<dbReference type="GO" id="GO:0020037">
    <property type="term" value="F:heme binding"/>
    <property type="evidence" value="ECO:0007669"/>
    <property type="project" value="InterPro"/>
</dbReference>
<comment type="caution">
    <text evidence="9">The sequence shown here is derived from an EMBL/GenBank/DDBJ whole genome shotgun (WGS) entry which is preliminary data.</text>
</comment>
<feature type="binding site" description="covalent" evidence="7">
    <location>
        <position position="139"/>
    </location>
    <ligand>
        <name>heme c</name>
        <dbReference type="ChEBI" id="CHEBI:61717"/>
    </ligand>
</feature>
<dbReference type="SUPFAM" id="SSF47175">
    <property type="entry name" value="Cytochromes"/>
    <property type="match status" value="1"/>
</dbReference>
<dbReference type="InterPro" id="IPR002321">
    <property type="entry name" value="Cyt_c_II"/>
</dbReference>
<dbReference type="EMBL" id="SIHO01000001">
    <property type="protein sequence ID" value="TFU06087.1"/>
    <property type="molecule type" value="Genomic_DNA"/>
</dbReference>
<evidence type="ECO:0000313" key="9">
    <source>
        <dbReference type="EMBL" id="TFU06087.1"/>
    </source>
</evidence>
<dbReference type="GO" id="GO:0022900">
    <property type="term" value="P:electron transport chain"/>
    <property type="evidence" value="ECO:0007669"/>
    <property type="project" value="InterPro"/>
</dbReference>
<keyword evidence="1" id="KW-0813">Transport</keyword>
<dbReference type="OrthoDB" id="7596534at2"/>
<feature type="binding site" description="covalent" evidence="7">
    <location>
        <position position="142"/>
    </location>
    <ligand>
        <name>heme c</name>
        <dbReference type="ChEBI" id="CHEBI:61717"/>
    </ligand>
</feature>
<dbReference type="GO" id="GO:0005506">
    <property type="term" value="F:iron ion binding"/>
    <property type="evidence" value="ECO:0007669"/>
    <property type="project" value="InterPro"/>
</dbReference>
<keyword evidence="2 7" id="KW-0349">Heme</keyword>
<keyword evidence="4" id="KW-0249">Electron transport</keyword>
<evidence type="ECO:0000256" key="8">
    <source>
        <dbReference type="SAM" id="SignalP"/>
    </source>
</evidence>
<dbReference type="AlphaFoldDB" id="A0A4Y9ER29"/>
<keyword evidence="3 6" id="KW-0479">Metal-binding</keyword>
<dbReference type="InterPro" id="IPR015984">
    <property type="entry name" value="Cyt_c_prime_subgr"/>
</dbReference>
<evidence type="ECO:0000313" key="10">
    <source>
        <dbReference type="Proteomes" id="UP000297737"/>
    </source>
</evidence>
<dbReference type="PIRSF" id="PIRSF000027">
    <property type="entry name" value="Cytc_c_prime"/>
    <property type="match status" value="1"/>
</dbReference>
<dbReference type="InterPro" id="IPR010980">
    <property type="entry name" value="Cyt_c/b562"/>
</dbReference>
<reference evidence="9 10" key="1">
    <citation type="submission" date="2019-02" db="EMBL/GenBank/DDBJ databases">
        <title>Polymorphobacter sp. isolated from the lake at the Tibet of China.</title>
        <authorList>
            <person name="Li A."/>
        </authorList>
    </citation>
    <scope>NUCLEOTIDE SEQUENCE [LARGE SCALE GENOMIC DNA]</scope>
    <source>
        <strain evidence="9 10">DJ1R-1</strain>
    </source>
</reference>
<evidence type="ECO:0000256" key="5">
    <source>
        <dbReference type="ARBA" id="ARBA00023004"/>
    </source>
</evidence>
<proteinExistence type="predicted"/>
<evidence type="ECO:0000256" key="3">
    <source>
        <dbReference type="ARBA" id="ARBA00022723"/>
    </source>
</evidence>
<evidence type="ECO:0000256" key="1">
    <source>
        <dbReference type="ARBA" id="ARBA00022448"/>
    </source>
</evidence>
<dbReference type="PRINTS" id="PR00608">
    <property type="entry name" value="CYTCHROMECII"/>
</dbReference>
<feature type="binding site" description="axial binding residue" evidence="6">
    <location>
        <position position="143"/>
    </location>
    <ligand>
        <name>heme c</name>
        <dbReference type="ChEBI" id="CHEBI:61717"/>
    </ligand>
    <ligandPart>
        <name>Fe</name>
        <dbReference type="ChEBI" id="CHEBI:18248"/>
    </ligandPart>
</feature>